<evidence type="ECO:0000256" key="2">
    <source>
        <dbReference type="ARBA" id="ARBA00023015"/>
    </source>
</evidence>
<keyword evidence="3" id="KW-0238">DNA-binding</keyword>
<gene>
    <name evidence="6" type="ORF">KHX13_09290</name>
</gene>
<dbReference type="PANTHER" id="PTHR30126:SF40">
    <property type="entry name" value="HTH-TYPE TRANSCRIPTIONAL REGULATOR GLTR"/>
    <property type="match status" value="1"/>
</dbReference>
<evidence type="ECO:0000313" key="7">
    <source>
        <dbReference type="Proteomes" id="UP000754226"/>
    </source>
</evidence>
<dbReference type="SUPFAM" id="SSF53850">
    <property type="entry name" value="Periplasmic binding protein-like II"/>
    <property type="match status" value="1"/>
</dbReference>
<keyword evidence="4" id="KW-0804">Transcription</keyword>
<accession>A0A943EIJ5</accession>
<dbReference type="PRINTS" id="PR00039">
    <property type="entry name" value="HTHLYSR"/>
</dbReference>
<dbReference type="GO" id="GO:0003700">
    <property type="term" value="F:DNA-binding transcription factor activity"/>
    <property type="evidence" value="ECO:0007669"/>
    <property type="project" value="InterPro"/>
</dbReference>
<dbReference type="CDD" id="cd05466">
    <property type="entry name" value="PBP2_LTTR_substrate"/>
    <property type="match status" value="1"/>
</dbReference>
<evidence type="ECO:0000313" key="6">
    <source>
        <dbReference type="EMBL" id="MBS5520483.1"/>
    </source>
</evidence>
<dbReference type="Gene3D" id="3.40.190.290">
    <property type="match status" value="1"/>
</dbReference>
<dbReference type="InterPro" id="IPR000847">
    <property type="entry name" value="LysR_HTH_N"/>
</dbReference>
<dbReference type="PANTHER" id="PTHR30126">
    <property type="entry name" value="HTH-TYPE TRANSCRIPTIONAL REGULATOR"/>
    <property type="match status" value="1"/>
</dbReference>
<name>A0A943EIJ5_9FIRM</name>
<reference evidence="6" key="1">
    <citation type="submission" date="2021-02" db="EMBL/GenBank/DDBJ databases">
        <title>Infant gut strain persistence is associated with maternal origin, phylogeny, and functional potential including surface adhesion and iron acquisition.</title>
        <authorList>
            <person name="Lou Y.C."/>
        </authorList>
    </citation>
    <scope>NUCLEOTIDE SEQUENCE</scope>
    <source>
        <strain evidence="6">L3_106_000M1_dasL3_106_000M1_concoct_15</strain>
    </source>
</reference>
<keyword evidence="2" id="KW-0805">Transcription regulation</keyword>
<dbReference type="GO" id="GO:0000976">
    <property type="term" value="F:transcription cis-regulatory region binding"/>
    <property type="evidence" value="ECO:0007669"/>
    <property type="project" value="TreeGrafter"/>
</dbReference>
<feature type="domain" description="HTH lysR-type" evidence="5">
    <location>
        <begin position="4"/>
        <end position="60"/>
    </location>
</feature>
<comment type="caution">
    <text evidence="6">The sequence shown here is derived from an EMBL/GenBank/DDBJ whole genome shotgun (WGS) entry which is preliminary data.</text>
</comment>
<dbReference type="Pfam" id="PF00126">
    <property type="entry name" value="HTH_1"/>
    <property type="match status" value="1"/>
</dbReference>
<dbReference type="InterPro" id="IPR036390">
    <property type="entry name" value="WH_DNA-bd_sf"/>
</dbReference>
<comment type="similarity">
    <text evidence="1">Belongs to the LysR transcriptional regulatory family.</text>
</comment>
<evidence type="ECO:0000256" key="1">
    <source>
        <dbReference type="ARBA" id="ARBA00009437"/>
    </source>
</evidence>
<organism evidence="6 7">
    <name type="scientific">Acidaminococcus intestini</name>
    <dbReference type="NCBI Taxonomy" id="187327"/>
    <lineage>
        <taxon>Bacteria</taxon>
        <taxon>Bacillati</taxon>
        <taxon>Bacillota</taxon>
        <taxon>Negativicutes</taxon>
        <taxon>Acidaminococcales</taxon>
        <taxon>Acidaminococcaceae</taxon>
        <taxon>Acidaminococcus</taxon>
    </lineage>
</organism>
<dbReference type="PROSITE" id="PS50931">
    <property type="entry name" value="HTH_LYSR"/>
    <property type="match status" value="1"/>
</dbReference>
<dbReference type="Proteomes" id="UP000754226">
    <property type="component" value="Unassembled WGS sequence"/>
</dbReference>
<dbReference type="SUPFAM" id="SSF46785">
    <property type="entry name" value="Winged helix' DNA-binding domain"/>
    <property type="match status" value="1"/>
</dbReference>
<evidence type="ECO:0000256" key="4">
    <source>
        <dbReference type="ARBA" id="ARBA00023163"/>
    </source>
</evidence>
<proteinExistence type="inferred from homology"/>
<sequence>MNNLNLVSLYYFVVLADELHMTHAAQKLYITQQNLTQHLQKLEKHYGVKLFERKPKLALTYAGEELYHSAIKILNEENSIINKFSTISKKGVGRLRIAIPSYRANIFLPHVLPKFYQKWPHVRIEFVDKSSDKAEEMLFNNQLDLFIAVKNNNDPSLNITTLLEDKIYLVATNELINKYTAISYSDIKSFELNGTSIGPFKQMPLLLQKGTGRLRRTIDNYFKETGISPQIFLEATTSETLLALLPYNYGGIILTEMRLSELKKLLITPHCFPLLSNGKLLQHRLVLAYHKDYDLPPFAQTFIDLLKDAVTIVLQESHSLC</sequence>
<evidence type="ECO:0000256" key="3">
    <source>
        <dbReference type="ARBA" id="ARBA00023125"/>
    </source>
</evidence>
<protein>
    <submittedName>
        <fullName evidence="6">LysR family transcriptional regulator</fullName>
    </submittedName>
</protein>
<dbReference type="AlphaFoldDB" id="A0A943EIJ5"/>
<dbReference type="Gene3D" id="1.10.10.10">
    <property type="entry name" value="Winged helix-like DNA-binding domain superfamily/Winged helix DNA-binding domain"/>
    <property type="match status" value="1"/>
</dbReference>
<dbReference type="EMBL" id="JAGZCZ010000013">
    <property type="protein sequence ID" value="MBS5520483.1"/>
    <property type="molecule type" value="Genomic_DNA"/>
</dbReference>
<dbReference type="Pfam" id="PF03466">
    <property type="entry name" value="LysR_substrate"/>
    <property type="match status" value="1"/>
</dbReference>
<dbReference type="InterPro" id="IPR005119">
    <property type="entry name" value="LysR_subst-bd"/>
</dbReference>
<evidence type="ECO:0000259" key="5">
    <source>
        <dbReference type="PROSITE" id="PS50931"/>
    </source>
</evidence>
<dbReference type="InterPro" id="IPR036388">
    <property type="entry name" value="WH-like_DNA-bd_sf"/>
</dbReference>